<dbReference type="SUPFAM" id="SSF56281">
    <property type="entry name" value="Metallo-hydrolase/oxidoreductase"/>
    <property type="match status" value="1"/>
</dbReference>
<proteinExistence type="predicted"/>
<evidence type="ECO:0000313" key="3">
    <source>
        <dbReference type="Proteomes" id="UP001596504"/>
    </source>
</evidence>
<dbReference type="InterPro" id="IPR001279">
    <property type="entry name" value="Metallo-B-lactamas"/>
</dbReference>
<comment type="caution">
    <text evidence="2">The sequence shown here is derived from an EMBL/GenBank/DDBJ whole genome shotgun (WGS) entry which is preliminary data.</text>
</comment>
<protein>
    <submittedName>
        <fullName evidence="2">MBL fold metallo-hydrolase</fullName>
    </submittedName>
</protein>
<reference evidence="3" key="1">
    <citation type="journal article" date="2019" name="Int. J. Syst. Evol. Microbiol.">
        <title>The Global Catalogue of Microorganisms (GCM) 10K type strain sequencing project: providing services to taxonomists for standard genome sequencing and annotation.</title>
        <authorList>
            <consortium name="The Broad Institute Genomics Platform"/>
            <consortium name="The Broad Institute Genome Sequencing Center for Infectious Disease"/>
            <person name="Wu L."/>
            <person name="Ma J."/>
        </authorList>
    </citation>
    <scope>NUCLEOTIDE SEQUENCE [LARGE SCALE GENOMIC DNA]</scope>
    <source>
        <strain evidence="3">WLHS5</strain>
    </source>
</reference>
<dbReference type="Proteomes" id="UP001596504">
    <property type="component" value="Unassembled WGS sequence"/>
</dbReference>
<gene>
    <name evidence="2" type="ORF">ACFQRI_12580</name>
</gene>
<organism evidence="2 3">
    <name type="scientific">Saccharopolyspora griseoalba</name>
    <dbReference type="NCBI Taxonomy" id="1431848"/>
    <lineage>
        <taxon>Bacteria</taxon>
        <taxon>Bacillati</taxon>
        <taxon>Actinomycetota</taxon>
        <taxon>Actinomycetes</taxon>
        <taxon>Pseudonocardiales</taxon>
        <taxon>Pseudonocardiaceae</taxon>
        <taxon>Saccharopolyspora</taxon>
    </lineage>
</organism>
<dbReference type="Pfam" id="PF00753">
    <property type="entry name" value="Lactamase_B"/>
    <property type="match status" value="1"/>
</dbReference>
<dbReference type="SMART" id="SM00849">
    <property type="entry name" value="Lactamase_B"/>
    <property type="match status" value="1"/>
</dbReference>
<dbReference type="CDD" id="cd16282">
    <property type="entry name" value="metallo-hydrolase-like_MBL-fold"/>
    <property type="match status" value="1"/>
</dbReference>
<dbReference type="PANTHER" id="PTHR42951">
    <property type="entry name" value="METALLO-BETA-LACTAMASE DOMAIN-CONTAINING"/>
    <property type="match status" value="1"/>
</dbReference>
<dbReference type="EMBL" id="JBHTCJ010000005">
    <property type="protein sequence ID" value="MFC7342245.1"/>
    <property type="molecule type" value="Genomic_DNA"/>
</dbReference>
<feature type="domain" description="Metallo-beta-lactamase" evidence="1">
    <location>
        <begin position="19"/>
        <end position="207"/>
    </location>
</feature>
<keyword evidence="3" id="KW-1185">Reference proteome</keyword>
<evidence type="ECO:0000259" key="1">
    <source>
        <dbReference type="SMART" id="SM00849"/>
    </source>
</evidence>
<dbReference type="RefSeq" id="WP_380667931.1">
    <property type="nucleotide sequence ID" value="NZ_JBHTCJ010000005.1"/>
</dbReference>
<name>A0ABW2LL68_9PSEU</name>
<sequence length="262" mass="28139">MSWVEIAEGVLVRRHEELDLSTGLVLGAESALVIDTRGDHRQGAELAGAIRSVTGLPWQVVLTHGHFDHCFGTSAFLPAPVWAHERCPAHLSATAHAQRERWVEHYRTADPETARALAESAPGEPDRLVRAAVELDLGGRAARLLHPGPGHTDHDLVVEIPDAATAFVGDLVEQGGPPDFEDAHPLRWPAAVDAVLALKARTIVPGHGDPVGPEFARGQRDELARLAELCAAHRAGRLTAPEAVRDSPFPAETTRAALLRSD</sequence>
<dbReference type="Gene3D" id="3.60.15.10">
    <property type="entry name" value="Ribonuclease Z/Hydroxyacylglutathione hydrolase-like"/>
    <property type="match status" value="1"/>
</dbReference>
<dbReference type="InterPro" id="IPR036866">
    <property type="entry name" value="RibonucZ/Hydroxyglut_hydro"/>
</dbReference>
<evidence type="ECO:0000313" key="2">
    <source>
        <dbReference type="EMBL" id="MFC7342245.1"/>
    </source>
</evidence>
<accession>A0ABW2LL68</accession>
<dbReference type="InterPro" id="IPR050855">
    <property type="entry name" value="NDM-1-like"/>
</dbReference>
<dbReference type="PANTHER" id="PTHR42951:SF4">
    <property type="entry name" value="ACYL-COENZYME A THIOESTERASE MBLAC2"/>
    <property type="match status" value="1"/>
</dbReference>